<dbReference type="SUPFAM" id="SSF55785">
    <property type="entry name" value="PYP-like sensor domain (PAS domain)"/>
    <property type="match status" value="1"/>
</dbReference>
<feature type="domain" description="EAL" evidence="1">
    <location>
        <begin position="299"/>
        <end position="545"/>
    </location>
</feature>
<reference evidence="4" key="1">
    <citation type="journal article" date="2019" name="Int. J. Syst. Evol. Microbiol.">
        <title>The Global Catalogue of Microorganisms (GCM) 10K type strain sequencing project: providing services to taxonomists for standard genome sequencing and annotation.</title>
        <authorList>
            <consortium name="The Broad Institute Genomics Platform"/>
            <consortium name="The Broad Institute Genome Sequencing Center for Infectious Disease"/>
            <person name="Wu L."/>
            <person name="Ma J."/>
        </authorList>
    </citation>
    <scope>NUCLEOTIDE SEQUENCE [LARGE SCALE GENOMIC DNA]</scope>
    <source>
        <strain evidence="4">CECT 8570</strain>
    </source>
</reference>
<dbReference type="CDD" id="cd00130">
    <property type="entry name" value="PAS"/>
    <property type="match status" value="1"/>
</dbReference>
<dbReference type="SUPFAM" id="SSF141868">
    <property type="entry name" value="EAL domain-like"/>
    <property type="match status" value="1"/>
</dbReference>
<evidence type="ECO:0000313" key="3">
    <source>
        <dbReference type="EMBL" id="MFC4362439.1"/>
    </source>
</evidence>
<dbReference type="InterPro" id="IPR001633">
    <property type="entry name" value="EAL_dom"/>
</dbReference>
<dbReference type="InterPro" id="IPR043128">
    <property type="entry name" value="Rev_trsase/Diguanyl_cyclase"/>
</dbReference>
<dbReference type="InterPro" id="IPR052155">
    <property type="entry name" value="Biofilm_reg_signaling"/>
</dbReference>
<dbReference type="SUPFAM" id="SSF55073">
    <property type="entry name" value="Nucleotide cyclase"/>
    <property type="match status" value="1"/>
</dbReference>
<organism evidence="3 4">
    <name type="scientific">Simiduia curdlanivorans</name>
    <dbReference type="NCBI Taxonomy" id="1492769"/>
    <lineage>
        <taxon>Bacteria</taxon>
        <taxon>Pseudomonadati</taxon>
        <taxon>Pseudomonadota</taxon>
        <taxon>Gammaproteobacteria</taxon>
        <taxon>Cellvibrionales</taxon>
        <taxon>Cellvibrionaceae</taxon>
        <taxon>Simiduia</taxon>
    </lineage>
</organism>
<gene>
    <name evidence="3" type="ORF">ACFOX3_09000</name>
</gene>
<dbReference type="PROSITE" id="PS50887">
    <property type="entry name" value="GGDEF"/>
    <property type="match status" value="1"/>
</dbReference>
<dbReference type="Proteomes" id="UP001595840">
    <property type="component" value="Unassembled WGS sequence"/>
</dbReference>
<comment type="caution">
    <text evidence="3">The sequence shown here is derived from an EMBL/GenBank/DDBJ whole genome shotgun (WGS) entry which is preliminary data.</text>
</comment>
<evidence type="ECO:0000259" key="1">
    <source>
        <dbReference type="PROSITE" id="PS50883"/>
    </source>
</evidence>
<evidence type="ECO:0000313" key="4">
    <source>
        <dbReference type="Proteomes" id="UP001595840"/>
    </source>
</evidence>
<accession>A0ABV8V5X6</accession>
<dbReference type="RefSeq" id="WP_290260520.1">
    <property type="nucleotide sequence ID" value="NZ_JAUFQG010000004.1"/>
</dbReference>
<dbReference type="PROSITE" id="PS50883">
    <property type="entry name" value="EAL"/>
    <property type="match status" value="1"/>
</dbReference>
<feature type="domain" description="GGDEF" evidence="2">
    <location>
        <begin position="155"/>
        <end position="290"/>
    </location>
</feature>
<dbReference type="Pfam" id="PF00990">
    <property type="entry name" value="GGDEF"/>
    <property type="match status" value="1"/>
</dbReference>
<protein>
    <submittedName>
        <fullName evidence="3">EAL domain-containing protein</fullName>
    </submittedName>
</protein>
<sequence>MQPSLEAAFYQSRQPQCLLDQKLALTHANQSYCALTGLDEVHLKGKGCPLLNEAIQGAAMLNSINDAIKRKGWWEGELQYQQPGKSFQAAVQIKQLQTTRGPSLLVSFSDISERKLADVKLHRMAYFDLHTQLPNQALLNDRLGQAQLRAKRSQHIVALILFEPDQAESLREQLGVQAYEQIVLDVANRMRNLFRAQDTLASLGQGRFALLMPDLKDKAAAITAFTQVTEKLQLELGKAMPNLQRGISIATGAALYPLDADSPALHTKQAETVLLQAKKKGRGQSLLFTPALQQAATSRQKIAKELQLAVQDGQFVLHYQPLLCSETGAIISAEALIRWQHPSQGLLLPGLFLDAAEATGTMRPIGNWVLRESVKQFLRWQSQGASLKCVNVNLSARQFQEHYLIALVRDILQESKLTPSQLHLEITEAALQTDDALTRLNALHKLGVKLTLDDFGSGLTCLYQLQDLPFDQIKIDRRFAKKLPDEKATKQLKGLTSYLHSLGVEVVMTGIENPLQLEVAQQLDCQAVQGYLLREPASPEDLALT</sequence>
<dbReference type="InterPro" id="IPR035919">
    <property type="entry name" value="EAL_sf"/>
</dbReference>
<dbReference type="PANTHER" id="PTHR44757">
    <property type="entry name" value="DIGUANYLATE CYCLASE DGCP"/>
    <property type="match status" value="1"/>
</dbReference>
<dbReference type="InterPro" id="IPR000160">
    <property type="entry name" value="GGDEF_dom"/>
</dbReference>
<dbReference type="Pfam" id="PF00563">
    <property type="entry name" value="EAL"/>
    <property type="match status" value="1"/>
</dbReference>
<dbReference type="PANTHER" id="PTHR44757:SF2">
    <property type="entry name" value="BIOFILM ARCHITECTURE MAINTENANCE PROTEIN MBAA"/>
    <property type="match status" value="1"/>
</dbReference>
<dbReference type="CDD" id="cd01948">
    <property type="entry name" value="EAL"/>
    <property type="match status" value="1"/>
</dbReference>
<dbReference type="EMBL" id="JBHSCX010000006">
    <property type="protein sequence ID" value="MFC4362439.1"/>
    <property type="molecule type" value="Genomic_DNA"/>
</dbReference>
<dbReference type="Gene3D" id="3.20.20.450">
    <property type="entry name" value="EAL domain"/>
    <property type="match status" value="1"/>
</dbReference>
<dbReference type="InterPro" id="IPR029787">
    <property type="entry name" value="Nucleotide_cyclase"/>
</dbReference>
<evidence type="ECO:0000259" key="2">
    <source>
        <dbReference type="PROSITE" id="PS50887"/>
    </source>
</evidence>
<dbReference type="Gene3D" id="3.30.450.20">
    <property type="entry name" value="PAS domain"/>
    <property type="match status" value="1"/>
</dbReference>
<name>A0ABV8V5X6_9GAMM</name>
<dbReference type="Gene3D" id="3.30.70.270">
    <property type="match status" value="1"/>
</dbReference>
<dbReference type="NCBIfam" id="TIGR00254">
    <property type="entry name" value="GGDEF"/>
    <property type="match status" value="1"/>
</dbReference>
<dbReference type="SMART" id="SM00052">
    <property type="entry name" value="EAL"/>
    <property type="match status" value="1"/>
</dbReference>
<dbReference type="InterPro" id="IPR000014">
    <property type="entry name" value="PAS"/>
</dbReference>
<dbReference type="SMART" id="SM00267">
    <property type="entry name" value="GGDEF"/>
    <property type="match status" value="1"/>
</dbReference>
<keyword evidence="4" id="KW-1185">Reference proteome</keyword>
<dbReference type="InterPro" id="IPR035965">
    <property type="entry name" value="PAS-like_dom_sf"/>
</dbReference>
<proteinExistence type="predicted"/>